<dbReference type="EMBL" id="KT342858">
    <property type="protein sequence ID" value="ALG05339.2"/>
    <property type="molecule type" value="Genomic_DNA"/>
</dbReference>
<accession>A0A0N9HMN5</accession>
<dbReference type="InterPro" id="IPR013718">
    <property type="entry name" value="COQ9_C"/>
</dbReference>
<evidence type="ECO:0000256" key="2">
    <source>
        <dbReference type="ARBA" id="ARBA00010766"/>
    </source>
</evidence>
<evidence type="ECO:0000256" key="5">
    <source>
        <dbReference type="ARBA" id="ARBA00023121"/>
    </source>
</evidence>
<dbReference type="Gene3D" id="1.10.357.10">
    <property type="entry name" value="Tetracycline Repressor, domain 2"/>
    <property type="match status" value="1"/>
</dbReference>
<proteinExistence type="inferred from homology"/>
<keyword evidence="5" id="KW-0446">Lipid-binding</keyword>
<dbReference type="NCBIfam" id="TIGR02396">
    <property type="entry name" value="diverge_rpsU"/>
    <property type="match status" value="1"/>
</dbReference>
<organism evidence="8">
    <name type="scientific">uncultured bacterium 5H7</name>
    <dbReference type="NCBI Taxonomy" id="1701327"/>
    <lineage>
        <taxon>Bacteria</taxon>
        <taxon>environmental samples</taxon>
    </lineage>
</organism>
<name>A0A0N9HMN5_9BACT</name>
<gene>
    <name evidence="8" type="ORF">5H7_038</name>
</gene>
<feature type="domain" description="COQ9 C-terminal" evidence="7">
    <location>
        <begin position="120"/>
        <end position="190"/>
    </location>
</feature>
<reference evidence="8" key="1">
    <citation type="submission" date="2016-04" db="EMBL/GenBank/DDBJ databases">
        <title>Exploring the genomic information of specific uncultured soil bacteria through a new metagenomic library-based strategy.</title>
        <authorList>
            <person name="Liu Y."/>
            <person name="Zhang R."/>
        </authorList>
    </citation>
    <scope>NUCLEOTIDE SEQUENCE</scope>
</reference>
<evidence type="ECO:0000259" key="7">
    <source>
        <dbReference type="Pfam" id="PF08511"/>
    </source>
</evidence>
<comment type="similarity">
    <text evidence="2">Belongs to the COQ9 family.</text>
</comment>
<dbReference type="GO" id="GO:0008289">
    <property type="term" value="F:lipid binding"/>
    <property type="evidence" value="ECO:0007669"/>
    <property type="project" value="UniProtKB-KW"/>
</dbReference>
<dbReference type="Pfam" id="PF08511">
    <property type="entry name" value="COQ9"/>
    <property type="match status" value="1"/>
</dbReference>
<comment type="pathway">
    <text evidence="1">Cofactor biosynthesis; ubiquinone biosynthesis.</text>
</comment>
<evidence type="ECO:0000256" key="1">
    <source>
        <dbReference type="ARBA" id="ARBA00004749"/>
    </source>
</evidence>
<dbReference type="PANTHER" id="PTHR21427">
    <property type="entry name" value="UBIQUINONE BIOSYNTHESIS PROTEIN COQ9, MITOCHONDRIAL"/>
    <property type="match status" value="1"/>
</dbReference>
<evidence type="ECO:0000256" key="3">
    <source>
        <dbReference type="ARBA" id="ARBA00022688"/>
    </source>
</evidence>
<sequence>MALADLTLPELRLALAPAIARAAVFDGWSEAAVDAAALDLGIAPAAARLAFPGGAADMIGAWIERIDADAALTLPQQSLAGLRVPERIRRLVEFRIDAVTGREEALRRALAILAMPQNIAAAARFSWSSADLMWRLAGDTATDFNHYSKRAILASLVAATLAVLIDDRSEGRAETRAFLDRRLQDVARFEKAKARLRRDDAEHFSLVRLLGRLRYPAR</sequence>
<keyword evidence="3" id="KW-0831">Ubiquinone biosynthesis</keyword>
<dbReference type="PANTHER" id="PTHR21427:SF19">
    <property type="entry name" value="UBIQUINONE BIOSYNTHESIS PROTEIN COQ9, MITOCHONDRIAL"/>
    <property type="match status" value="1"/>
</dbReference>
<dbReference type="GO" id="GO:0006744">
    <property type="term" value="P:ubiquinone biosynthetic process"/>
    <property type="evidence" value="ECO:0007669"/>
    <property type="project" value="UniProtKB-KW"/>
</dbReference>
<dbReference type="InterPro" id="IPR012762">
    <property type="entry name" value="Ubiq_biosynth_COQ9"/>
</dbReference>
<evidence type="ECO:0000256" key="4">
    <source>
        <dbReference type="ARBA" id="ARBA00022946"/>
    </source>
</evidence>
<evidence type="ECO:0000256" key="6">
    <source>
        <dbReference type="ARBA" id="ARBA00058104"/>
    </source>
</evidence>
<evidence type="ECO:0000313" key="8">
    <source>
        <dbReference type="EMBL" id="ALG05339.2"/>
    </source>
</evidence>
<keyword evidence="4" id="KW-0809">Transit peptide</keyword>
<dbReference type="AlphaFoldDB" id="A0A0N9HMN5"/>
<protein>
    <submittedName>
        <fullName evidence="8">RpsU-divergently transcribed</fullName>
    </submittedName>
</protein>
<comment type="function">
    <text evidence="6">Membrane-associated protein that warps the membrane surface to access and bind aromatic isoprenes with high specificity, including ubiquinone (CoQ) isoprene intermediates and presents them directly to COQ7, therefore facilitating the COQ7-mediated hydroxylase step. Participates in the biosynthesis of coenzyme Q, also named ubiquinone, an essential lipid-soluble electron transporter for aerobic cellular respiration.</text>
</comment>